<gene>
    <name evidence="2" type="ORF">GSLYS_00019509001</name>
</gene>
<feature type="compositionally biased region" description="Basic and acidic residues" evidence="1">
    <location>
        <begin position="64"/>
        <end position="77"/>
    </location>
</feature>
<feature type="non-terminal residue" evidence="2">
    <location>
        <position position="1"/>
    </location>
</feature>
<dbReference type="EMBL" id="CAXITT010000775">
    <property type="protein sequence ID" value="CAL1546132.1"/>
    <property type="molecule type" value="Genomic_DNA"/>
</dbReference>
<sequence>PLVNKTAGEVLLDSSEHHKKYTSLDKKCLTKSKQFFNTSPVSERNNHQRTYVSCEVLNLMPKHSRPDRSNQHQEHQGEMLTAGEALADHENSSLERQLTDQMTSVRETLAKGGQATSWRYHEEENSKKL</sequence>
<keyword evidence="3" id="KW-1185">Reference proteome</keyword>
<dbReference type="AlphaFoldDB" id="A0AAV2IK35"/>
<reference evidence="2 3" key="1">
    <citation type="submission" date="2024-04" db="EMBL/GenBank/DDBJ databases">
        <authorList>
            <consortium name="Genoscope - CEA"/>
            <person name="William W."/>
        </authorList>
    </citation>
    <scope>NUCLEOTIDE SEQUENCE [LARGE SCALE GENOMIC DNA]</scope>
</reference>
<proteinExistence type="predicted"/>
<protein>
    <recommendedName>
        <fullName evidence="4">Prolactin receptor</fullName>
    </recommendedName>
</protein>
<accession>A0AAV2IK35</accession>
<comment type="caution">
    <text evidence="2">The sequence shown here is derived from an EMBL/GenBank/DDBJ whole genome shotgun (WGS) entry which is preliminary data.</text>
</comment>
<evidence type="ECO:0000313" key="3">
    <source>
        <dbReference type="Proteomes" id="UP001497497"/>
    </source>
</evidence>
<feature type="compositionally biased region" description="Basic and acidic residues" evidence="1">
    <location>
        <begin position="119"/>
        <end position="129"/>
    </location>
</feature>
<organism evidence="2 3">
    <name type="scientific">Lymnaea stagnalis</name>
    <name type="common">Great pond snail</name>
    <name type="synonym">Helix stagnalis</name>
    <dbReference type="NCBI Taxonomy" id="6523"/>
    <lineage>
        <taxon>Eukaryota</taxon>
        <taxon>Metazoa</taxon>
        <taxon>Spiralia</taxon>
        <taxon>Lophotrochozoa</taxon>
        <taxon>Mollusca</taxon>
        <taxon>Gastropoda</taxon>
        <taxon>Heterobranchia</taxon>
        <taxon>Euthyneura</taxon>
        <taxon>Panpulmonata</taxon>
        <taxon>Hygrophila</taxon>
        <taxon>Lymnaeoidea</taxon>
        <taxon>Lymnaeidae</taxon>
        <taxon>Lymnaea</taxon>
    </lineage>
</organism>
<evidence type="ECO:0000256" key="1">
    <source>
        <dbReference type="SAM" id="MobiDB-lite"/>
    </source>
</evidence>
<evidence type="ECO:0000313" key="2">
    <source>
        <dbReference type="EMBL" id="CAL1546132.1"/>
    </source>
</evidence>
<feature type="non-terminal residue" evidence="2">
    <location>
        <position position="129"/>
    </location>
</feature>
<feature type="region of interest" description="Disordered" evidence="1">
    <location>
        <begin position="61"/>
        <end position="129"/>
    </location>
</feature>
<evidence type="ECO:0008006" key="4">
    <source>
        <dbReference type="Google" id="ProtNLM"/>
    </source>
</evidence>
<feature type="compositionally biased region" description="Polar residues" evidence="1">
    <location>
        <begin position="94"/>
        <end position="106"/>
    </location>
</feature>
<dbReference type="Proteomes" id="UP001497497">
    <property type="component" value="Unassembled WGS sequence"/>
</dbReference>
<name>A0AAV2IK35_LYMST</name>